<dbReference type="InterPro" id="IPR036514">
    <property type="entry name" value="SGNH_hydro_sf"/>
</dbReference>
<dbReference type="STRING" id="342668.A0A1B8GQ72"/>
<dbReference type="Gene3D" id="3.40.50.1110">
    <property type="entry name" value="SGNH hydrolase"/>
    <property type="match status" value="1"/>
</dbReference>
<feature type="signal peptide" evidence="2">
    <location>
        <begin position="1"/>
        <end position="25"/>
    </location>
</feature>
<evidence type="ECO:0000259" key="3">
    <source>
        <dbReference type="Pfam" id="PF13472"/>
    </source>
</evidence>
<feature type="domain" description="SGNH hydrolase-type esterase" evidence="3">
    <location>
        <begin position="68"/>
        <end position="244"/>
    </location>
</feature>
<organism evidence="4 5">
    <name type="scientific">Pseudogymnoascus verrucosus</name>
    <dbReference type="NCBI Taxonomy" id="342668"/>
    <lineage>
        <taxon>Eukaryota</taxon>
        <taxon>Fungi</taxon>
        <taxon>Dikarya</taxon>
        <taxon>Ascomycota</taxon>
        <taxon>Pezizomycotina</taxon>
        <taxon>Leotiomycetes</taxon>
        <taxon>Thelebolales</taxon>
        <taxon>Thelebolaceae</taxon>
        <taxon>Pseudogymnoascus</taxon>
    </lineage>
</organism>
<name>A0A1B8GQ72_9PEZI</name>
<dbReference type="InterPro" id="IPR013830">
    <property type="entry name" value="SGNH_hydro"/>
</dbReference>
<dbReference type="GeneID" id="28837309"/>
<dbReference type="PANTHER" id="PTHR30383">
    <property type="entry name" value="THIOESTERASE 1/PROTEASE 1/LYSOPHOSPHOLIPASE L1"/>
    <property type="match status" value="1"/>
</dbReference>
<dbReference type="GO" id="GO:0004622">
    <property type="term" value="F:phosphatidylcholine lysophospholipase activity"/>
    <property type="evidence" value="ECO:0007669"/>
    <property type="project" value="TreeGrafter"/>
</dbReference>
<evidence type="ECO:0000313" key="5">
    <source>
        <dbReference type="Proteomes" id="UP000091956"/>
    </source>
</evidence>
<dbReference type="Proteomes" id="UP000091956">
    <property type="component" value="Unassembled WGS sequence"/>
</dbReference>
<evidence type="ECO:0000313" key="4">
    <source>
        <dbReference type="EMBL" id="OBT97985.1"/>
    </source>
</evidence>
<feature type="compositionally biased region" description="Polar residues" evidence="1">
    <location>
        <begin position="288"/>
        <end position="304"/>
    </location>
</feature>
<sequence length="508" mass="52506">MAVLSKTGTFASYYLLWTFVVLSLAFPAELSSSSNAAEFSNFLPPNPFSKSVETRDPIANGATLRVLCLGASIMGGYLSTDKNGMRYALRSALAAHGNKVNMIGSINLGTMDDNKVESWPGYRIDQVAKKAELSLSKLPNVVAILAGTNDAGQGFDTPNMANRMATLIDRIFAVATGTTIILGTLPPMYEPADDIVRQYNSDLADLVSKRSAAGQKIFLADMHSPWWSLADISGDNVHPTNAGYLKMARVFYDGIIAANDSITPPKTPPGGISDPILPYVVGHGPTASDKTSGSTIGPIQTRQGSPPASSSASTLSTNQAKFIASQGTPYPTTVTARLASSSDSGSSYPTTVTTRPASSSESSSCQDSLNGCPTSLGANLSSSLASFIASQGSSYPTTVTTPLSSSLESGSSYPIAVTTRPASSPESSSCQDSLNDCLTSPGANLSTCQANFAACQGSLGFTQPTVVGTNSTSGLPSATTSKTAIFTGAASFAKPAARFLALGALAFF</sequence>
<dbReference type="EMBL" id="KV460219">
    <property type="protein sequence ID" value="OBT97985.1"/>
    <property type="molecule type" value="Genomic_DNA"/>
</dbReference>
<reference evidence="4 5" key="1">
    <citation type="submission" date="2016-03" db="EMBL/GenBank/DDBJ databases">
        <title>Comparative genomics of Pseudogymnoascus destructans, the fungus causing white-nose syndrome of bats.</title>
        <authorList>
            <person name="Palmer J.M."/>
            <person name="Drees K.P."/>
            <person name="Foster J.T."/>
            <person name="Lindner D.L."/>
        </authorList>
    </citation>
    <scope>NUCLEOTIDE SEQUENCE [LARGE SCALE GENOMIC DNA]</scope>
    <source>
        <strain evidence="4 5">UAMH 10579</strain>
    </source>
</reference>
<feature type="chain" id="PRO_5008608844" description="SGNH hydrolase-type esterase domain-containing protein" evidence="2">
    <location>
        <begin position="26"/>
        <end position="508"/>
    </location>
</feature>
<dbReference type="InterPro" id="IPR051532">
    <property type="entry name" value="Ester_Hydrolysis_Enzymes"/>
</dbReference>
<gene>
    <name evidence="4" type="ORF">VE01_03923</name>
</gene>
<accession>A0A1B8GQ72</accession>
<dbReference type="OrthoDB" id="3915838at2759"/>
<feature type="compositionally biased region" description="Polar residues" evidence="1">
    <location>
        <begin position="348"/>
        <end position="357"/>
    </location>
</feature>
<proteinExistence type="predicted"/>
<evidence type="ECO:0000256" key="2">
    <source>
        <dbReference type="SAM" id="SignalP"/>
    </source>
</evidence>
<reference evidence="5" key="2">
    <citation type="journal article" date="2018" name="Nat. Commun.">
        <title>Extreme sensitivity to ultraviolet light in the fungal pathogen causing white-nose syndrome of bats.</title>
        <authorList>
            <person name="Palmer J.M."/>
            <person name="Drees K.P."/>
            <person name="Foster J.T."/>
            <person name="Lindner D.L."/>
        </authorList>
    </citation>
    <scope>NUCLEOTIDE SEQUENCE [LARGE SCALE GENOMIC DNA]</scope>
    <source>
        <strain evidence="5">UAMH 10579</strain>
    </source>
</reference>
<evidence type="ECO:0000256" key="1">
    <source>
        <dbReference type="SAM" id="MobiDB-lite"/>
    </source>
</evidence>
<protein>
    <recommendedName>
        <fullName evidence="3">SGNH hydrolase-type esterase domain-containing protein</fullName>
    </recommendedName>
</protein>
<feature type="compositionally biased region" description="Low complexity" evidence="1">
    <location>
        <begin position="305"/>
        <end position="316"/>
    </location>
</feature>
<keyword evidence="5" id="KW-1185">Reference proteome</keyword>
<feature type="region of interest" description="Disordered" evidence="1">
    <location>
        <begin position="262"/>
        <end position="316"/>
    </location>
</feature>
<feature type="region of interest" description="Disordered" evidence="1">
    <location>
        <begin position="335"/>
        <end position="368"/>
    </location>
</feature>
<dbReference type="CDD" id="cd01833">
    <property type="entry name" value="XynB_like"/>
    <property type="match status" value="1"/>
</dbReference>
<dbReference type="Pfam" id="PF13472">
    <property type="entry name" value="Lipase_GDSL_2"/>
    <property type="match status" value="1"/>
</dbReference>
<dbReference type="PANTHER" id="PTHR30383:SF31">
    <property type="entry name" value="SGNH HYDROLASE-TYPE ESTERASE DOMAIN-CONTAINING PROTEIN-RELATED"/>
    <property type="match status" value="1"/>
</dbReference>
<dbReference type="AlphaFoldDB" id="A0A1B8GQ72"/>
<dbReference type="SUPFAM" id="SSF52266">
    <property type="entry name" value="SGNH hydrolase"/>
    <property type="match status" value="1"/>
</dbReference>
<dbReference type="RefSeq" id="XP_018131718.1">
    <property type="nucleotide sequence ID" value="XM_018273402.2"/>
</dbReference>
<keyword evidence="2" id="KW-0732">Signal</keyword>